<evidence type="ECO:0000313" key="3">
    <source>
        <dbReference type="Proteomes" id="UP001597512"/>
    </source>
</evidence>
<comment type="caution">
    <text evidence="2">The sequence shown here is derived from an EMBL/GenBank/DDBJ whole genome shotgun (WGS) entry which is preliminary data.</text>
</comment>
<evidence type="ECO:0000313" key="2">
    <source>
        <dbReference type="EMBL" id="MFD2937246.1"/>
    </source>
</evidence>
<dbReference type="Gene3D" id="3.40.50.1110">
    <property type="entry name" value="SGNH hydrolase"/>
    <property type="match status" value="1"/>
</dbReference>
<dbReference type="Proteomes" id="UP001597512">
    <property type="component" value="Unassembled WGS sequence"/>
</dbReference>
<dbReference type="SUPFAM" id="SSF52266">
    <property type="entry name" value="SGNH hydrolase"/>
    <property type="match status" value="1"/>
</dbReference>
<reference evidence="3" key="1">
    <citation type="journal article" date="2019" name="Int. J. Syst. Evol. Microbiol.">
        <title>The Global Catalogue of Microorganisms (GCM) 10K type strain sequencing project: providing services to taxonomists for standard genome sequencing and annotation.</title>
        <authorList>
            <consortium name="The Broad Institute Genomics Platform"/>
            <consortium name="The Broad Institute Genome Sequencing Center for Infectious Disease"/>
            <person name="Wu L."/>
            <person name="Ma J."/>
        </authorList>
    </citation>
    <scope>NUCLEOTIDE SEQUENCE [LARGE SCALE GENOMIC DNA]</scope>
    <source>
        <strain evidence="3">KCTC 52490</strain>
    </source>
</reference>
<keyword evidence="3" id="KW-1185">Reference proteome</keyword>
<accession>A0ABW6APL7</accession>
<dbReference type="GO" id="GO:0016787">
    <property type="term" value="F:hydrolase activity"/>
    <property type="evidence" value="ECO:0007669"/>
    <property type="project" value="UniProtKB-KW"/>
</dbReference>
<dbReference type="PANTHER" id="PTHR30383">
    <property type="entry name" value="THIOESTERASE 1/PROTEASE 1/LYSOPHOSPHOLIPASE L1"/>
    <property type="match status" value="1"/>
</dbReference>
<dbReference type="Pfam" id="PF13472">
    <property type="entry name" value="Lipase_GDSL_2"/>
    <property type="match status" value="1"/>
</dbReference>
<dbReference type="InterPro" id="IPR051532">
    <property type="entry name" value="Ester_Hydrolysis_Enzymes"/>
</dbReference>
<dbReference type="EMBL" id="JBHUOM010000023">
    <property type="protein sequence ID" value="MFD2937246.1"/>
    <property type="molecule type" value="Genomic_DNA"/>
</dbReference>
<dbReference type="PANTHER" id="PTHR30383:SF5">
    <property type="entry name" value="SGNH HYDROLASE-TYPE ESTERASE DOMAIN-CONTAINING PROTEIN"/>
    <property type="match status" value="1"/>
</dbReference>
<protein>
    <submittedName>
        <fullName evidence="2">SGNH/GDSL hydrolase family protein</fullName>
    </submittedName>
</protein>
<dbReference type="InterPro" id="IPR013830">
    <property type="entry name" value="SGNH_hydro"/>
</dbReference>
<feature type="domain" description="SGNH hydrolase-type esterase" evidence="1">
    <location>
        <begin position="29"/>
        <end position="196"/>
    </location>
</feature>
<name>A0ABW6APL7_9BACT</name>
<proteinExistence type="predicted"/>
<evidence type="ECO:0000259" key="1">
    <source>
        <dbReference type="Pfam" id="PF13472"/>
    </source>
</evidence>
<keyword evidence="2" id="KW-0378">Hydrolase</keyword>
<gene>
    <name evidence="2" type="ORF">ACFS25_25940</name>
</gene>
<dbReference type="RefSeq" id="WP_381506866.1">
    <property type="nucleotide sequence ID" value="NZ_JBHUOM010000023.1"/>
</dbReference>
<dbReference type="InterPro" id="IPR036514">
    <property type="entry name" value="SGNH_hydro_sf"/>
</dbReference>
<organism evidence="2 3">
    <name type="scientific">Spirosoma flavum</name>
    <dbReference type="NCBI Taxonomy" id="2048557"/>
    <lineage>
        <taxon>Bacteria</taxon>
        <taxon>Pseudomonadati</taxon>
        <taxon>Bacteroidota</taxon>
        <taxon>Cytophagia</taxon>
        <taxon>Cytophagales</taxon>
        <taxon>Cytophagaceae</taxon>
        <taxon>Spirosoma</taxon>
    </lineage>
</organism>
<sequence>MKFTALSVLLPSIPQSALELPVDSRLVYIGDSITANGFITYPISGGTAENNSNAGFSSYANLLSGSRFFVPYRGNKGVPGDTTSYVIARMSAVLALKPTTAILEIGTNDISSGLTASAIQANLQIIYDGLKAINCIIIQPTILQRFSPNALTAPQEIIRQTVNAWIKARTDITPVDAESMNNSTYFADGLHPNVIGAYTLGSLISPKLAELIANQNIANTLFPDGPYINVPLMAGLSGTKNTATGTVANGWGLNSSNAGGSTVVGSKSTEDKQIITVSGNYTGTSAWVELLNSNTVPASVAGDLLEGVADIEILSDMTGIAGIDVICSAYNSDYSTYYMNSQALSTFDLTANCPLPVGRYTLRTAVSNLAAGAVNFNLFIKIILKNVGSTSSPVSGTFKIWRAGIRKIN</sequence>